<dbReference type="CDD" id="cd06259">
    <property type="entry name" value="YdcF-like"/>
    <property type="match status" value="1"/>
</dbReference>
<evidence type="ECO:0000313" key="2">
    <source>
        <dbReference type="EMBL" id="MBT9312118.1"/>
    </source>
</evidence>
<name>A0ABS5Y3N6_9CYAN</name>
<evidence type="ECO:0000259" key="1">
    <source>
        <dbReference type="Pfam" id="PF02698"/>
    </source>
</evidence>
<reference evidence="2 3" key="1">
    <citation type="journal article" date="2021" name="Mar. Drugs">
        <title>Genome Reduction and Secondary Metabolism of the Marine Sponge-Associated Cyanobacterium Leptothoe.</title>
        <authorList>
            <person name="Konstantinou D."/>
            <person name="Popin R.V."/>
            <person name="Fewer D.P."/>
            <person name="Sivonen K."/>
            <person name="Gkelis S."/>
        </authorList>
    </citation>
    <scope>NUCLEOTIDE SEQUENCE [LARGE SCALE GENOMIC DNA]</scope>
    <source>
        <strain evidence="2 3">TAU-MAC 1615</strain>
    </source>
</reference>
<dbReference type="PANTHER" id="PTHR30336:SF4">
    <property type="entry name" value="ENVELOPE BIOGENESIS FACTOR ELYC"/>
    <property type="match status" value="1"/>
</dbReference>
<proteinExistence type="predicted"/>
<gene>
    <name evidence="2" type="ORF">IXB28_07865</name>
</gene>
<comment type="caution">
    <text evidence="2">The sequence shown here is derived from an EMBL/GenBank/DDBJ whole genome shotgun (WGS) entry which is preliminary data.</text>
</comment>
<accession>A0ABS5Y3N6</accession>
<organism evidence="2 3">
    <name type="scientific">Leptothoe kymatousa TAU-MAC 1615</name>
    <dbReference type="NCBI Taxonomy" id="2364775"/>
    <lineage>
        <taxon>Bacteria</taxon>
        <taxon>Bacillati</taxon>
        <taxon>Cyanobacteriota</taxon>
        <taxon>Cyanophyceae</taxon>
        <taxon>Nodosilineales</taxon>
        <taxon>Cymatolegaceae</taxon>
        <taxon>Leptothoe</taxon>
        <taxon>Leptothoe kymatousa</taxon>
    </lineage>
</organism>
<dbReference type="InterPro" id="IPR051599">
    <property type="entry name" value="Cell_Envelope_Assoc"/>
</dbReference>
<dbReference type="EMBL" id="JADOER010000005">
    <property type="protein sequence ID" value="MBT9312118.1"/>
    <property type="molecule type" value="Genomic_DNA"/>
</dbReference>
<feature type="domain" description="DUF218" evidence="1">
    <location>
        <begin position="76"/>
        <end position="204"/>
    </location>
</feature>
<dbReference type="Pfam" id="PF02698">
    <property type="entry name" value="DUF218"/>
    <property type="match status" value="1"/>
</dbReference>
<sequence length="257" mass="29068">MHCPKCPHGLVKKCAVKSKLFSPHQCQQCQRIFYPSVRRTIKSLILLLCVAGLSPFWVNWGLRLLVARPDHGEAVDAIVVVGRGAGYNERRAKAAVELWEQGRAPHIFMSGANDAPVLVDLATEMGVPADQVSGEACAATTWENAFYTKRYMPVEKSAIYKPKVLLVTDGLHVGRTTLLYRNLGFEVVSHPVGLTFPQWRMQLKREFLAIMYYIATRQIFPPQADKYERANNAADKRIVEWKCLDMEEAFIPHLTQK</sequence>
<dbReference type="Proteomes" id="UP001196661">
    <property type="component" value="Unassembled WGS sequence"/>
</dbReference>
<dbReference type="Gene3D" id="3.40.50.620">
    <property type="entry name" value="HUPs"/>
    <property type="match status" value="1"/>
</dbReference>
<dbReference type="InterPro" id="IPR014729">
    <property type="entry name" value="Rossmann-like_a/b/a_fold"/>
</dbReference>
<dbReference type="PANTHER" id="PTHR30336">
    <property type="entry name" value="INNER MEMBRANE PROTEIN, PROBABLE PERMEASE"/>
    <property type="match status" value="1"/>
</dbReference>
<protein>
    <submittedName>
        <fullName evidence="2">YdcF family protein</fullName>
    </submittedName>
</protein>
<dbReference type="InterPro" id="IPR003848">
    <property type="entry name" value="DUF218"/>
</dbReference>
<evidence type="ECO:0000313" key="3">
    <source>
        <dbReference type="Proteomes" id="UP001196661"/>
    </source>
</evidence>
<keyword evidence="3" id="KW-1185">Reference proteome</keyword>